<evidence type="ECO:0000256" key="20">
    <source>
        <dbReference type="PIRSR" id="PIRSR000956-2"/>
    </source>
</evidence>
<evidence type="ECO:0000313" key="26">
    <source>
        <dbReference type="Proteomes" id="UP000265140"/>
    </source>
</evidence>
<evidence type="ECO:0000256" key="5">
    <source>
        <dbReference type="ARBA" id="ARBA00022801"/>
    </source>
</evidence>
<dbReference type="PIRSF" id="PIRSF000956">
    <property type="entry name" value="PLC-beta"/>
    <property type="match status" value="1"/>
</dbReference>
<reference evidence="26" key="1">
    <citation type="journal article" date="2014" name="PLoS ONE">
        <title>The genome and linkage map of the northern pike (Esox lucius): conserved synteny revealed between the salmonid sister group and the Neoteleostei.</title>
        <authorList>
            <person name="Rondeau E.B."/>
            <person name="Minkley D.R."/>
            <person name="Leong J.S."/>
            <person name="Messmer A.M."/>
            <person name="Jantzen J.R."/>
            <person name="von Schalburg K.R."/>
            <person name="Lemon C."/>
            <person name="Bird N.H."/>
            <person name="Koop B.F."/>
        </authorList>
    </citation>
    <scope>NUCLEOTIDE SEQUENCE</scope>
</reference>
<dbReference type="Gene3D" id="3.20.20.190">
    <property type="entry name" value="Phosphatidylinositol (PI) phosphodiesterase"/>
    <property type="match status" value="1"/>
</dbReference>
<dbReference type="FunFam" id="1.20.1230.10:FF:000001">
    <property type="entry name" value="1-phosphatidylinositol 4,5-bisphosphate phosphodiesterase"/>
    <property type="match status" value="1"/>
</dbReference>
<dbReference type="InterPro" id="IPR000909">
    <property type="entry name" value="PLipase_C_PInositol-sp_X_dom"/>
</dbReference>
<dbReference type="GeneTree" id="ENSGT00940000155428"/>
<dbReference type="FunFam" id="2.30.29.240:FF:000004">
    <property type="entry name" value="1-phosphatidylinositol 4,5-bisphosphate phosphodiesterase"/>
    <property type="match status" value="1"/>
</dbReference>
<dbReference type="GO" id="GO:0016607">
    <property type="term" value="C:nuclear speck"/>
    <property type="evidence" value="ECO:0007669"/>
    <property type="project" value="TreeGrafter"/>
</dbReference>
<evidence type="ECO:0000256" key="3">
    <source>
        <dbReference type="ARBA" id="ARBA00022490"/>
    </source>
</evidence>
<dbReference type="CDD" id="cd16208">
    <property type="entry name" value="EFh_PI-PLCbeta1"/>
    <property type="match status" value="1"/>
</dbReference>
<evidence type="ECO:0000256" key="12">
    <source>
        <dbReference type="ARBA" id="ARBA00023242"/>
    </source>
</evidence>
<dbReference type="InterPro" id="IPR028400">
    <property type="entry name" value="PLC-beta1_EF"/>
</dbReference>
<keyword evidence="11 18" id="KW-0807">Transducer</keyword>
<comment type="cofactor">
    <cofactor evidence="20">
        <name>Ca(2+)</name>
        <dbReference type="ChEBI" id="CHEBI:29108"/>
    </cofactor>
    <text evidence="20">Binds 1 Ca(2+) ion per subunit.</text>
</comment>
<dbReference type="KEGG" id="els:105017520"/>
<dbReference type="FunFam" id="2.60.40.150:FF:000008">
    <property type="entry name" value="1-phosphatidylinositol 4,5-bisphosphate phosphodiesterase"/>
    <property type="match status" value="1"/>
</dbReference>
<comment type="function">
    <text evidence="16">Catalyzes the hydrolysis of 1-phosphatidylinositol 4,5-bisphosphate into diacylglycerol (DAG) and inositol 1,4,5-trisphosphate (IP3) and mediates intracellular signaling downstream of G protein-coupled receptors. Regulates the function of the endothelial barrier.</text>
</comment>
<dbReference type="SUPFAM" id="SSF47473">
    <property type="entry name" value="EF-hand"/>
    <property type="match status" value="1"/>
</dbReference>
<keyword evidence="21" id="KW-0175">Coiled coil</keyword>
<dbReference type="GO" id="GO:0005737">
    <property type="term" value="C:cytoplasm"/>
    <property type="evidence" value="ECO:0007669"/>
    <property type="project" value="UniProtKB-SubCell"/>
</dbReference>
<dbReference type="GeneID" id="105017520"/>
<dbReference type="InterPro" id="IPR042531">
    <property type="entry name" value="PLC-beta_C_sf"/>
</dbReference>
<dbReference type="SMART" id="SM00148">
    <property type="entry name" value="PLCXc"/>
    <property type="match status" value="1"/>
</dbReference>
<dbReference type="EC" id="3.1.4.11" evidence="18"/>
<evidence type="ECO:0000256" key="13">
    <source>
        <dbReference type="ARBA" id="ARBA00023288"/>
    </source>
</evidence>
<feature type="compositionally biased region" description="Low complexity" evidence="22">
    <location>
        <begin position="490"/>
        <end position="505"/>
    </location>
</feature>
<feature type="coiled-coil region" evidence="21">
    <location>
        <begin position="1076"/>
        <end position="1118"/>
    </location>
</feature>
<evidence type="ECO:0000256" key="21">
    <source>
        <dbReference type="SAM" id="Coils"/>
    </source>
</evidence>
<reference evidence="25" key="4">
    <citation type="submission" date="2025-09" db="UniProtKB">
        <authorList>
            <consortium name="Ensembl"/>
        </authorList>
    </citation>
    <scope>IDENTIFICATION</scope>
</reference>
<dbReference type="CDD" id="cd08591">
    <property type="entry name" value="PI-PLCc_beta"/>
    <property type="match status" value="1"/>
</dbReference>
<dbReference type="InterPro" id="IPR035892">
    <property type="entry name" value="C2_domain_sf"/>
</dbReference>
<dbReference type="InterPro" id="IPR037862">
    <property type="entry name" value="PLC-beta_PH"/>
</dbReference>
<dbReference type="OrthoDB" id="269822at2759"/>
<accession>A0A6Q2ZLL2</accession>
<comment type="subcellular location">
    <subcellularLocation>
        <location evidence="2">Cytoplasm</location>
    </subcellularLocation>
    <subcellularLocation>
        <location evidence="1">Nucleus membrane</location>
    </subcellularLocation>
</comment>
<feature type="binding site" evidence="20">
    <location>
        <position position="364"/>
    </location>
    <ligand>
        <name>Ca(2+)</name>
        <dbReference type="ChEBI" id="CHEBI:29108"/>
    </ligand>
</feature>
<dbReference type="Gene3D" id="1.20.1230.10">
    <property type="entry name" value="Phospholipase C beta, distal C-terminal domain"/>
    <property type="match status" value="1"/>
</dbReference>
<evidence type="ECO:0000256" key="6">
    <source>
        <dbReference type="ARBA" id="ARBA00022837"/>
    </source>
</evidence>
<keyword evidence="6 20" id="KW-0106">Calcium</keyword>
<keyword evidence="10" id="KW-0564">Palmitate</keyword>
<comment type="catalytic activity">
    <reaction evidence="14">
        <text>a 1,2-diacyl-sn-glycero-3-phospho-(1D-myo-inositol-4,5-bisphosphate) + H2O = 1D-myo-inositol 1,4,5-trisphosphate + a 1,2-diacyl-sn-glycerol + H(+)</text>
        <dbReference type="Rhea" id="RHEA:33179"/>
        <dbReference type="ChEBI" id="CHEBI:15377"/>
        <dbReference type="ChEBI" id="CHEBI:15378"/>
        <dbReference type="ChEBI" id="CHEBI:17815"/>
        <dbReference type="ChEBI" id="CHEBI:58456"/>
        <dbReference type="ChEBI" id="CHEBI:203600"/>
        <dbReference type="EC" id="3.1.4.11"/>
    </reaction>
    <physiologicalReaction direction="left-to-right" evidence="14">
        <dbReference type="Rhea" id="RHEA:33180"/>
    </physiologicalReaction>
</comment>
<feature type="region of interest" description="Disordered" evidence="22">
    <location>
        <begin position="983"/>
        <end position="1009"/>
    </location>
</feature>
<keyword evidence="26" id="KW-1185">Reference proteome</keyword>
<feature type="compositionally biased region" description="Basic and acidic residues" evidence="22">
    <location>
        <begin position="1230"/>
        <end position="1239"/>
    </location>
</feature>
<dbReference type="GO" id="GO:0016042">
    <property type="term" value="P:lipid catabolic process"/>
    <property type="evidence" value="ECO:0007669"/>
    <property type="project" value="UniProtKB-KW"/>
</dbReference>
<evidence type="ECO:0000256" key="8">
    <source>
        <dbReference type="ARBA" id="ARBA00023098"/>
    </source>
</evidence>
<evidence type="ECO:0000256" key="1">
    <source>
        <dbReference type="ARBA" id="ARBA00004126"/>
    </source>
</evidence>
<dbReference type="InterPro" id="IPR001192">
    <property type="entry name" value="PI-PLC_fam"/>
</dbReference>
<comment type="subunit">
    <text evidence="17">Interacts with DGKQ.</text>
</comment>
<keyword evidence="12" id="KW-0539">Nucleus</keyword>
<dbReference type="CDD" id="cd00275">
    <property type="entry name" value="C2_PLC_like"/>
    <property type="match status" value="1"/>
</dbReference>
<dbReference type="SMART" id="SM00149">
    <property type="entry name" value="PLCYc"/>
    <property type="match status" value="1"/>
</dbReference>
<dbReference type="Pfam" id="PF00387">
    <property type="entry name" value="PI-PLC-Y"/>
    <property type="match status" value="1"/>
</dbReference>
<feature type="active site" evidence="19">
    <location>
        <position position="332"/>
    </location>
</feature>
<organism evidence="25 26">
    <name type="scientific">Esox lucius</name>
    <name type="common">Northern pike</name>
    <dbReference type="NCBI Taxonomy" id="8010"/>
    <lineage>
        <taxon>Eukaryota</taxon>
        <taxon>Metazoa</taxon>
        <taxon>Chordata</taxon>
        <taxon>Craniata</taxon>
        <taxon>Vertebrata</taxon>
        <taxon>Euteleostomi</taxon>
        <taxon>Actinopterygii</taxon>
        <taxon>Neopterygii</taxon>
        <taxon>Teleostei</taxon>
        <taxon>Protacanthopterygii</taxon>
        <taxon>Esociformes</taxon>
        <taxon>Esocidae</taxon>
        <taxon>Esox</taxon>
    </lineage>
</organism>
<dbReference type="InterPro" id="IPR011992">
    <property type="entry name" value="EF-hand-dom_pair"/>
</dbReference>
<evidence type="ECO:0000256" key="17">
    <source>
        <dbReference type="ARBA" id="ARBA00065689"/>
    </source>
</evidence>
<dbReference type="FunFam" id="1.10.238.10:FF:000048">
    <property type="entry name" value="1-phosphatidylinositol 4,5-bisphosphate phosphodiesterase"/>
    <property type="match status" value="1"/>
</dbReference>
<feature type="region of interest" description="Disordered" evidence="22">
    <location>
        <begin position="862"/>
        <end position="922"/>
    </location>
</feature>
<dbReference type="GO" id="GO:0004435">
    <property type="term" value="F:phosphatidylinositol-4,5-bisphosphate phospholipase C activity"/>
    <property type="evidence" value="ECO:0007669"/>
    <property type="project" value="UniProtKB-UniRule"/>
</dbReference>
<sequence>MAGAQPGVHALQLKPVSVSESLRKGNKFMKWDDDSTTVTPVTLRVDPQGYFLYWTDQNKDTDLLDIAYIKDARNGKCTKTPKDMKLRELLDVSTLVGKMENRMLTVVSGPDMVNITYLNFMAFQEEIAKEWAEELFSLASNLLAQNMSREACLEKAYTRLKLQLNSEGCIPVKNVFRMFSADRKRVETALENCNLPSGRNDSIPQEDFTPEIYKVFLTNICPRPELDNLFSEVGAKSKPYLTVEQLTEFINVRQRDPRLNEILYPPLKPEQVQSLVDKYEPNQLLAQKGQISVEGFARYLSSEENSIVPPEKLDQSEDMTLPLSHYFINSSHNTYLTAGQLAGNSSVEMYRQVLLSGCRCIELDCWKGRTTEEEPVITHGFTMTTEISFKEVIEAIAECAFKTSPFPVILSFENHVDSPKQQAKMAEYCRSIFGDMLLTDPLEKYPLEAGVALPSPMDLMGKILVKNKKKHVNTSSTKKKLSEQVSNTYSDSSSVHEPSSPSAGSTNQEITESSQPLEVAELGSRPQGRKSIGEVEAESDDDDDDDDDCKKGSMDEGTAGSEALATEEMSNLVSYIQPVKFYSFETSKKINRSYQMSSFVETKALEQLTKSPVEFVEYNKLQLSRIYPKGTRVDSSNYNPQLFWNAGCQLVALNFQTIDLSMMLNLGMYEYNGKCGYRLKPEFMRRPDKHFDPFAESTVDGIVANTLSVKIISGQFLTDKKVGTYVEIDMFGLPVDTRRKGFKTKTSQGNAVNPVWEEEAFIVKKVVLPTLASMRISVFEDGGKFIGHRIIPVNAIRPGYHYIGLRNEKNQSLTLPALFVYVEVKDYVPDTFADVIEALSNPIRYVNLMEQRANQLAALTLEEGAEEEESKEQVEAGGDDPKEPDPRVTLPAENGVSHPPVITPKPSNQPQPTGTGSVKPTVRTEDVIQSVLTEIEAQTLEELKQQKGFVREQRKQYKEMKELVRKHHRKTSELIKEHTAKAAELQSQYQRRRSALQKSHKRDGKKRSEQFVSSLEQELCMLDQECSQRLSELKEQQQQQLLTLRQEQYYSEKYQKKEHIKMLVEKLTSIAEECQSAQMKKIRDICEKEKKELKKKMDKKRQEKINEAKANNKNVTEEEKLEINRSFVNEVVHHIKRLEDAQSKRLERLVEKHKDIRQQIVDEKPKLQSELDQEYQDKFRRLPLEIQEFVQDSSRTKLSDDSPCGNMSVSSTAERLNHKASQSEDDAEDSTEKVFDTSL</sequence>
<dbReference type="InterPro" id="IPR017946">
    <property type="entry name" value="PLC-like_Pdiesterase_TIM-brl"/>
</dbReference>
<dbReference type="SMART" id="SM00239">
    <property type="entry name" value="C2"/>
    <property type="match status" value="1"/>
</dbReference>
<feature type="compositionally biased region" description="Polar residues" evidence="22">
    <location>
        <begin position="506"/>
        <end position="516"/>
    </location>
</feature>
<feature type="binding site" evidence="20">
    <location>
        <position position="413"/>
    </location>
    <ligand>
        <name>Ca(2+)</name>
        <dbReference type="ChEBI" id="CHEBI:29108"/>
    </ligand>
</feature>
<comment type="catalytic activity">
    <reaction evidence="15">
        <text>a 1,2-diacyl-sn-glycero-3-phospho-(1D-myo-inositol) + H2O = 1D-myo-inositol 1-phosphate + a 1,2-diacyl-sn-glycerol + H(+)</text>
        <dbReference type="Rhea" id="RHEA:43484"/>
        <dbReference type="ChEBI" id="CHEBI:15377"/>
        <dbReference type="ChEBI" id="CHEBI:15378"/>
        <dbReference type="ChEBI" id="CHEBI:17815"/>
        <dbReference type="ChEBI" id="CHEBI:57880"/>
        <dbReference type="ChEBI" id="CHEBI:58433"/>
    </reaction>
    <physiologicalReaction direction="left-to-right" evidence="15">
        <dbReference type="Rhea" id="RHEA:43485"/>
    </physiologicalReaction>
</comment>
<evidence type="ECO:0000256" key="11">
    <source>
        <dbReference type="ARBA" id="ARBA00023224"/>
    </source>
</evidence>
<dbReference type="Gene3D" id="1.10.238.10">
    <property type="entry name" value="EF-hand"/>
    <property type="match status" value="1"/>
</dbReference>
<evidence type="ECO:0000259" key="23">
    <source>
        <dbReference type="PROSITE" id="PS50004"/>
    </source>
</evidence>
<keyword evidence="3" id="KW-0963">Cytoplasm</keyword>
<keyword evidence="4" id="KW-0597">Phosphoprotein</keyword>
<dbReference type="GO" id="GO:0005516">
    <property type="term" value="F:calmodulin binding"/>
    <property type="evidence" value="ECO:0007669"/>
    <property type="project" value="TreeGrafter"/>
</dbReference>
<reference evidence="25" key="3">
    <citation type="submission" date="2025-08" db="UniProtKB">
        <authorList>
            <consortium name="Ensembl"/>
        </authorList>
    </citation>
    <scope>IDENTIFICATION</scope>
</reference>
<dbReference type="Gene3D" id="2.30.29.240">
    <property type="match status" value="1"/>
</dbReference>
<dbReference type="Proteomes" id="UP000265140">
    <property type="component" value="Chromosome 18"/>
</dbReference>
<dbReference type="InterPro" id="IPR014815">
    <property type="entry name" value="PLC-beta_C"/>
</dbReference>
<gene>
    <name evidence="25" type="primary">PLCB1</name>
</gene>
<dbReference type="Pfam" id="PF22631">
    <property type="entry name" value="PLCB1-4-like_EFh"/>
    <property type="match status" value="1"/>
</dbReference>
<dbReference type="InterPro" id="IPR001711">
    <property type="entry name" value="PLipase_C_Pinositol-sp_Y"/>
</dbReference>
<feature type="compositionally biased region" description="Basic residues" evidence="22">
    <location>
        <begin position="990"/>
        <end position="1005"/>
    </location>
</feature>
<evidence type="ECO:0000256" key="15">
    <source>
        <dbReference type="ARBA" id="ARBA00023726"/>
    </source>
</evidence>
<dbReference type="GO" id="GO:0007186">
    <property type="term" value="P:G protein-coupled receptor signaling pathway"/>
    <property type="evidence" value="ECO:0007669"/>
    <property type="project" value="TreeGrafter"/>
</dbReference>
<dbReference type="PROSITE" id="PS50007">
    <property type="entry name" value="PIPLC_X_DOMAIN"/>
    <property type="match status" value="1"/>
</dbReference>
<dbReference type="CDD" id="cd13361">
    <property type="entry name" value="PH_PLC_beta"/>
    <property type="match status" value="1"/>
</dbReference>
<dbReference type="SUPFAM" id="SSF49562">
    <property type="entry name" value="C2 domain (Calcium/lipid-binding domain, CaLB)"/>
    <property type="match status" value="1"/>
</dbReference>
<evidence type="ECO:0000256" key="16">
    <source>
        <dbReference type="ARBA" id="ARBA00056048"/>
    </source>
</evidence>
<dbReference type="SUPFAM" id="SSF69989">
    <property type="entry name" value="C-terminal domain of PLC-beta"/>
    <property type="match status" value="1"/>
</dbReference>
<keyword evidence="20" id="KW-0479">Metal-binding</keyword>
<dbReference type="GO" id="GO:0051209">
    <property type="term" value="P:release of sequestered calcium ion into cytosol"/>
    <property type="evidence" value="ECO:0007669"/>
    <property type="project" value="TreeGrafter"/>
</dbReference>
<feature type="region of interest" description="Disordered" evidence="22">
    <location>
        <begin position="470"/>
        <end position="562"/>
    </location>
</feature>
<keyword evidence="8 18" id="KW-0443">Lipid metabolism</keyword>
<keyword evidence="5 18" id="KW-0378">Hydrolase</keyword>
<feature type="compositionally biased region" description="Basic and acidic residues" evidence="22">
    <location>
        <begin position="871"/>
        <end position="886"/>
    </location>
</feature>
<feature type="domain" description="C2" evidence="23">
    <location>
        <begin position="685"/>
        <end position="815"/>
    </location>
</feature>
<dbReference type="InterPro" id="IPR000008">
    <property type="entry name" value="C2_dom"/>
</dbReference>
<dbReference type="Ensembl" id="ENSELUT00000066443.2">
    <property type="protein sequence ID" value="ENSELUP00000078587.2"/>
    <property type="gene ID" value="ENSELUG00000013215.3"/>
</dbReference>
<feature type="active site" evidence="19">
    <location>
        <position position="379"/>
    </location>
</feature>
<keyword evidence="9" id="KW-0472">Membrane</keyword>
<evidence type="ECO:0000313" key="25">
    <source>
        <dbReference type="Ensembl" id="ENSELUP00000078587.2"/>
    </source>
</evidence>
<feature type="domain" description="PI-PLC Y-box" evidence="24">
    <location>
        <begin position="569"/>
        <end position="685"/>
    </location>
</feature>
<evidence type="ECO:0000256" key="2">
    <source>
        <dbReference type="ARBA" id="ARBA00004496"/>
    </source>
</evidence>
<dbReference type="PANTHER" id="PTHR10336">
    <property type="entry name" value="PHOSPHOINOSITIDE-SPECIFIC PHOSPHOLIPASE C FAMILY PROTEIN"/>
    <property type="match status" value="1"/>
</dbReference>
<evidence type="ECO:0000256" key="18">
    <source>
        <dbReference type="PIRNR" id="PIRNR000956"/>
    </source>
</evidence>
<evidence type="ECO:0000256" key="14">
    <source>
        <dbReference type="ARBA" id="ARBA00023674"/>
    </source>
</evidence>
<proteinExistence type="predicted"/>
<dbReference type="PROSITE" id="PS50004">
    <property type="entry name" value="C2"/>
    <property type="match status" value="1"/>
</dbReference>
<name>A0A6Q2ZLL2_ESOLU</name>
<dbReference type="Bgee" id="ENSELUG00000013215">
    <property type="expression patterns" value="Expressed in brain and 13 other cell types or tissues"/>
</dbReference>
<dbReference type="InterPro" id="IPR016280">
    <property type="entry name" value="PLC-beta"/>
</dbReference>
<evidence type="ECO:0000259" key="24">
    <source>
        <dbReference type="PROSITE" id="PS50008"/>
    </source>
</evidence>
<feature type="compositionally biased region" description="Acidic residues" evidence="22">
    <location>
        <begin position="535"/>
        <end position="547"/>
    </location>
</feature>
<dbReference type="AlphaFoldDB" id="A0A6Q2ZLL2"/>
<dbReference type="Pfam" id="PF00388">
    <property type="entry name" value="PI-PLC-X"/>
    <property type="match status" value="1"/>
</dbReference>
<dbReference type="PRINTS" id="PR00390">
    <property type="entry name" value="PHPHLIPASEC"/>
</dbReference>
<evidence type="ECO:0000256" key="19">
    <source>
        <dbReference type="PIRSR" id="PIRSR000956-1"/>
    </source>
</evidence>
<dbReference type="Pfam" id="PF08703">
    <property type="entry name" value="PLC-beta_C"/>
    <property type="match status" value="1"/>
</dbReference>
<dbReference type="InterPro" id="IPR053945">
    <property type="entry name" value="PLCB1-4-like_EFh"/>
</dbReference>
<protein>
    <recommendedName>
        <fullName evidence="18">1-phosphatidylinositol 4,5-bisphosphate phosphodiesterase</fullName>
        <ecNumber evidence="18">3.1.4.11</ecNumber>
    </recommendedName>
</protein>
<dbReference type="SUPFAM" id="SSF50729">
    <property type="entry name" value="PH domain-like"/>
    <property type="match status" value="1"/>
</dbReference>
<feature type="binding site" evidence="20">
    <location>
        <position position="362"/>
    </location>
    <ligand>
        <name>Ca(2+)</name>
        <dbReference type="ChEBI" id="CHEBI:29108"/>
    </ligand>
</feature>
<evidence type="ECO:0000256" key="9">
    <source>
        <dbReference type="ARBA" id="ARBA00023136"/>
    </source>
</evidence>
<feature type="region of interest" description="Disordered" evidence="22">
    <location>
        <begin position="1191"/>
        <end position="1239"/>
    </location>
</feature>
<dbReference type="PANTHER" id="PTHR10336:SF12">
    <property type="entry name" value="1-PHOSPHATIDYLINOSITOL 4,5-BISPHOSPHATE PHOSPHODIESTERASE BETA-1"/>
    <property type="match status" value="1"/>
</dbReference>
<feature type="binding site" evidence="20">
    <location>
        <position position="333"/>
    </location>
    <ligand>
        <name>Ca(2+)</name>
        <dbReference type="ChEBI" id="CHEBI:29108"/>
    </ligand>
</feature>
<dbReference type="SUPFAM" id="SSF51695">
    <property type="entry name" value="PLC-like phosphodiesterases"/>
    <property type="match status" value="1"/>
</dbReference>
<keyword evidence="13" id="KW-0449">Lipoprotein</keyword>
<feature type="compositionally biased region" description="Polar residues" evidence="22">
    <location>
        <begin position="1205"/>
        <end position="1214"/>
    </location>
</feature>
<dbReference type="PROSITE" id="PS50008">
    <property type="entry name" value="PIPLC_Y_DOMAIN"/>
    <property type="match status" value="1"/>
</dbReference>
<evidence type="ECO:0000256" key="7">
    <source>
        <dbReference type="ARBA" id="ARBA00022963"/>
    </source>
</evidence>
<dbReference type="GO" id="GO:0031965">
    <property type="term" value="C:nuclear membrane"/>
    <property type="evidence" value="ECO:0007669"/>
    <property type="project" value="UniProtKB-SubCell"/>
</dbReference>
<dbReference type="Pfam" id="PF17787">
    <property type="entry name" value="PH_14"/>
    <property type="match status" value="1"/>
</dbReference>
<evidence type="ECO:0000256" key="10">
    <source>
        <dbReference type="ARBA" id="ARBA00023139"/>
    </source>
</evidence>
<reference evidence="25" key="2">
    <citation type="submission" date="2020-02" db="EMBL/GenBank/DDBJ databases">
        <title>Esox lucius (northern pike) genome, fEsoLuc1, primary haplotype.</title>
        <authorList>
            <person name="Myers G."/>
            <person name="Karagic N."/>
            <person name="Meyer A."/>
            <person name="Pippel M."/>
            <person name="Reichard M."/>
            <person name="Winkler S."/>
            <person name="Tracey A."/>
            <person name="Sims Y."/>
            <person name="Howe K."/>
            <person name="Rhie A."/>
            <person name="Formenti G."/>
            <person name="Durbin R."/>
            <person name="Fedrigo O."/>
            <person name="Jarvis E.D."/>
        </authorList>
    </citation>
    <scope>NUCLEOTIDE SEQUENCE [LARGE SCALE GENOMIC DNA]</scope>
</reference>
<evidence type="ECO:0000256" key="22">
    <source>
        <dbReference type="SAM" id="MobiDB-lite"/>
    </source>
</evidence>
<dbReference type="GO" id="GO:0007613">
    <property type="term" value="P:memory"/>
    <property type="evidence" value="ECO:0007669"/>
    <property type="project" value="TreeGrafter"/>
</dbReference>
<dbReference type="GO" id="GO:0048015">
    <property type="term" value="P:phosphatidylinositol-mediated signaling"/>
    <property type="evidence" value="ECO:0007669"/>
    <property type="project" value="TreeGrafter"/>
</dbReference>
<dbReference type="GO" id="GO:0005509">
    <property type="term" value="F:calcium ion binding"/>
    <property type="evidence" value="ECO:0007669"/>
    <property type="project" value="UniProtKB-UniRule"/>
</dbReference>
<keyword evidence="7 18" id="KW-0442">Lipid degradation</keyword>
<evidence type="ECO:0000256" key="4">
    <source>
        <dbReference type="ARBA" id="ARBA00022553"/>
    </source>
</evidence>
<dbReference type="Gene3D" id="2.60.40.150">
    <property type="entry name" value="C2 domain"/>
    <property type="match status" value="1"/>
</dbReference>
<dbReference type="GO" id="GO:0046488">
    <property type="term" value="P:phosphatidylinositol metabolic process"/>
    <property type="evidence" value="ECO:0007669"/>
    <property type="project" value="TreeGrafter"/>
</dbReference>